<name>A0A953M375_9BACT</name>
<dbReference type="SUPFAM" id="SSF53335">
    <property type="entry name" value="S-adenosyl-L-methionine-dependent methyltransferases"/>
    <property type="match status" value="1"/>
</dbReference>
<dbReference type="InterPro" id="IPR002052">
    <property type="entry name" value="DNA_methylase_N6_adenine_CS"/>
</dbReference>
<dbReference type="Proteomes" id="UP000705867">
    <property type="component" value="Unassembled WGS sequence"/>
</dbReference>
<keyword evidence="2" id="KW-0949">S-adenosyl-L-methionine</keyword>
<dbReference type="Pfam" id="PF05175">
    <property type="entry name" value="MTS"/>
    <property type="match status" value="1"/>
</dbReference>
<reference evidence="4" key="1">
    <citation type="journal article" date="2021" name="bioRxiv">
        <title>Unraveling nitrogen, sulfur and carbon metabolic pathways and microbial community transcriptional responses to substrate deprivation and toxicity stresses in a bioreactor mimicking anoxic brackish coastal sediment conditions.</title>
        <authorList>
            <person name="Martins P.D."/>
            <person name="Echeveste M.J."/>
            <person name="Arshad A."/>
            <person name="Kurth J."/>
            <person name="Ouboter H."/>
            <person name="Jetten M.S.M."/>
            <person name="Welte C.U."/>
        </authorList>
    </citation>
    <scope>NUCLEOTIDE SEQUENCE</scope>
    <source>
        <strain evidence="4">MAG_39</strain>
    </source>
</reference>
<dbReference type="GO" id="GO:0008170">
    <property type="term" value="F:N-methyltransferase activity"/>
    <property type="evidence" value="ECO:0007669"/>
    <property type="project" value="UniProtKB-ARBA"/>
</dbReference>
<evidence type="ECO:0000313" key="5">
    <source>
        <dbReference type="Proteomes" id="UP000705867"/>
    </source>
</evidence>
<keyword evidence="1" id="KW-0489">Methyltransferase</keyword>
<dbReference type="GO" id="GO:0003676">
    <property type="term" value="F:nucleic acid binding"/>
    <property type="evidence" value="ECO:0007669"/>
    <property type="project" value="InterPro"/>
</dbReference>
<evidence type="ECO:0000313" key="4">
    <source>
        <dbReference type="EMBL" id="MBZ0158078.1"/>
    </source>
</evidence>
<sequence length="278" mass="30746">MSDAPPAMSREVLSLDGLRDVRVYQRKDGYRFSVDALLLYSFVGLQRVKSIADIGAGSGIIGLLLARKYPGAKVFLIELQENLARLAERNCIVNGLQDRVKVLHADVKEIRGRIREIYGRQSRTGPQVCCGEGADNGDFGELLSSFDLVVSNPPFRKPRTGKLSTGDERAIARHEIMLPLEDLVSAVALMLKPRGRFCMIHLPERLADTVRAMSAHGLEPKRLRFVHSSAATEAKMVLIEAVKGARTGLTTEPPLLLYNEDGSCTEEMREYYGGEFGK</sequence>
<dbReference type="PROSITE" id="PS00092">
    <property type="entry name" value="N6_MTASE"/>
    <property type="match status" value="1"/>
</dbReference>
<dbReference type="GO" id="GO:0032259">
    <property type="term" value="P:methylation"/>
    <property type="evidence" value="ECO:0007669"/>
    <property type="project" value="UniProtKB-KW"/>
</dbReference>
<proteinExistence type="predicted"/>
<gene>
    <name evidence="4" type="ORF">K8I29_17915</name>
</gene>
<comment type="caution">
    <text evidence="4">The sequence shown here is derived from an EMBL/GenBank/DDBJ whole genome shotgun (WGS) entry which is preliminary data.</text>
</comment>
<dbReference type="PANTHER" id="PTHR47739:SF1">
    <property type="entry name" value="TRNA1(VAL) (ADENINE(37)-N6)-METHYLTRANSFERASE"/>
    <property type="match status" value="1"/>
</dbReference>
<evidence type="ECO:0000256" key="2">
    <source>
        <dbReference type="ARBA" id="ARBA00022691"/>
    </source>
</evidence>
<dbReference type="InterPro" id="IPR029063">
    <property type="entry name" value="SAM-dependent_MTases_sf"/>
</dbReference>
<keyword evidence="1" id="KW-0808">Transferase</keyword>
<accession>A0A953M375</accession>
<dbReference type="PANTHER" id="PTHR47739">
    <property type="entry name" value="TRNA1(VAL) (ADENINE(37)-N6)-METHYLTRANSFERASE"/>
    <property type="match status" value="1"/>
</dbReference>
<reference evidence="4" key="2">
    <citation type="submission" date="2021-08" db="EMBL/GenBank/DDBJ databases">
        <authorList>
            <person name="Dalcin Martins P."/>
        </authorList>
    </citation>
    <scope>NUCLEOTIDE SEQUENCE</scope>
    <source>
        <strain evidence="4">MAG_39</strain>
    </source>
</reference>
<dbReference type="InterPro" id="IPR050210">
    <property type="entry name" value="tRNA_Adenine-N(6)_MTase"/>
</dbReference>
<dbReference type="EMBL" id="JAIOIV010000135">
    <property type="protein sequence ID" value="MBZ0158078.1"/>
    <property type="molecule type" value="Genomic_DNA"/>
</dbReference>
<organism evidence="4 5">
    <name type="scientific">Candidatus Nitrobium versatile</name>
    <dbReference type="NCBI Taxonomy" id="2884831"/>
    <lineage>
        <taxon>Bacteria</taxon>
        <taxon>Pseudomonadati</taxon>
        <taxon>Nitrospirota</taxon>
        <taxon>Nitrospiria</taxon>
        <taxon>Nitrospirales</taxon>
        <taxon>Nitrospiraceae</taxon>
        <taxon>Candidatus Nitrobium</taxon>
    </lineage>
</organism>
<evidence type="ECO:0000256" key="1">
    <source>
        <dbReference type="ARBA" id="ARBA00022603"/>
    </source>
</evidence>
<dbReference type="CDD" id="cd02440">
    <property type="entry name" value="AdoMet_MTases"/>
    <property type="match status" value="1"/>
</dbReference>
<dbReference type="GO" id="GO:0008757">
    <property type="term" value="F:S-adenosylmethionine-dependent methyltransferase activity"/>
    <property type="evidence" value="ECO:0007669"/>
    <property type="project" value="UniProtKB-ARBA"/>
</dbReference>
<dbReference type="InterPro" id="IPR007848">
    <property type="entry name" value="Small_mtfrase_dom"/>
</dbReference>
<protein>
    <submittedName>
        <fullName evidence="4">tRNA1(Val) (Adenine(37)-N6)-methyltransferase</fullName>
    </submittedName>
</protein>
<feature type="domain" description="Methyltransferase small" evidence="3">
    <location>
        <begin position="45"/>
        <end position="109"/>
    </location>
</feature>
<dbReference type="Gene3D" id="3.40.50.150">
    <property type="entry name" value="Vaccinia Virus protein VP39"/>
    <property type="match status" value="1"/>
</dbReference>
<dbReference type="AlphaFoldDB" id="A0A953M375"/>
<evidence type="ECO:0000259" key="3">
    <source>
        <dbReference type="Pfam" id="PF05175"/>
    </source>
</evidence>